<protein>
    <submittedName>
        <fullName evidence="2">Uncharacterized protein</fullName>
    </submittedName>
</protein>
<reference evidence="2" key="1">
    <citation type="journal article" date="2020" name="Nature">
        <title>Giant virus diversity and host interactions through global metagenomics.</title>
        <authorList>
            <person name="Schulz F."/>
            <person name="Roux S."/>
            <person name="Paez-Espino D."/>
            <person name="Jungbluth S."/>
            <person name="Walsh D.A."/>
            <person name="Denef V.J."/>
            <person name="McMahon K.D."/>
            <person name="Konstantinidis K.T."/>
            <person name="Eloe-Fadrosh E.A."/>
            <person name="Kyrpides N.C."/>
            <person name="Woyke T."/>
        </authorList>
    </citation>
    <scope>NUCLEOTIDE SEQUENCE</scope>
    <source>
        <strain evidence="2">GVMAG-M-3300023179-99</strain>
    </source>
</reference>
<dbReference type="AlphaFoldDB" id="A0A6C0HF55"/>
<evidence type="ECO:0000256" key="1">
    <source>
        <dbReference type="SAM" id="MobiDB-lite"/>
    </source>
</evidence>
<accession>A0A6C0HF55</accession>
<organism evidence="2">
    <name type="scientific">viral metagenome</name>
    <dbReference type="NCBI Taxonomy" id="1070528"/>
    <lineage>
        <taxon>unclassified sequences</taxon>
        <taxon>metagenomes</taxon>
        <taxon>organismal metagenomes</taxon>
    </lineage>
</organism>
<sequence>MLGSGVITERAEKSTRLPIKFPRTRPSFAPNRAFSVFRGRPER</sequence>
<evidence type="ECO:0000313" key="2">
    <source>
        <dbReference type="EMBL" id="QHT79232.1"/>
    </source>
</evidence>
<dbReference type="EMBL" id="MN739946">
    <property type="protein sequence ID" value="QHT79232.1"/>
    <property type="molecule type" value="Genomic_DNA"/>
</dbReference>
<proteinExistence type="predicted"/>
<feature type="region of interest" description="Disordered" evidence="1">
    <location>
        <begin position="1"/>
        <end position="24"/>
    </location>
</feature>
<name>A0A6C0HF55_9ZZZZ</name>